<accession>A0A8B2NY54</accession>
<dbReference type="AlphaFoldDB" id="A0A8B2NY54"/>
<dbReference type="InterPro" id="IPR000847">
    <property type="entry name" value="LysR_HTH_N"/>
</dbReference>
<dbReference type="PROSITE" id="PS50931">
    <property type="entry name" value="HTH_LYSR"/>
    <property type="match status" value="1"/>
</dbReference>
<dbReference type="GO" id="GO:0003700">
    <property type="term" value="F:DNA-binding transcription factor activity"/>
    <property type="evidence" value="ECO:0007669"/>
    <property type="project" value="InterPro"/>
</dbReference>
<dbReference type="Gene3D" id="3.40.190.290">
    <property type="match status" value="1"/>
</dbReference>
<keyword evidence="2" id="KW-0805">Transcription regulation</keyword>
<dbReference type="SUPFAM" id="SSF46785">
    <property type="entry name" value="Winged helix' DNA-binding domain"/>
    <property type="match status" value="1"/>
</dbReference>
<keyword evidence="4" id="KW-0804">Transcription</keyword>
<feature type="domain" description="HTH lysR-type" evidence="5">
    <location>
        <begin position="1"/>
        <end position="58"/>
    </location>
</feature>
<dbReference type="OrthoDB" id="9798121at2"/>
<protein>
    <submittedName>
        <fullName evidence="6">LysR family transcriptional regulator</fullName>
    </submittedName>
</protein>
<dbReference type="PANTHER" id="PTHR30537:SF3">
    <property type="entry name" value="TRANSCRIPTIONAL REGULATORY PROTEIN"/>
    <property type="match status" value="1"/>
</dbReference>
<evidence type="ECO:0000313" key="6">
    <source>
        <dbReference type="EMBL" id="RAI01530.1"/>
    </source>
</evidence>
<evidence type="ECO:0000256" key="3">
    <source>
        <dbReference type="ARBA" id="ARBA00023125"/>
    </source>
</evidence>
<dbReference type="GO" id="GO:0043565">
    <property type="term" value="F:sequence-specific DNA binding"/>
    <property type="evidence" value="ECO:0007669"/>
    <property type="project" value="TreeGrafter"/>
</dbReference>
<evidence type="ECO:0000313" key="7">
    <source>
        <dbReference type="Proteomes" id="UP000249590"/>
    </source>
</evidence>
<keyword evidence="7" id="KW-1185">Reference proteome</keyword>
<dbReference type="Pfam" id="PF00126">
    <property type="entry name" value="HTH_1"/>
    <property type="match status" value="1"/>
</dbReference>
<dbReference type="InterPro" id="IPR058163">
    <property type="entry name" value="LysR-type_TF_proteobact-type"/>
</dbReference>
<dbReference type="Proteomes" id="UP000249590">
    <property type="component" value="Unassembled WGS sequence"/>
</dbReference>
<gene>
    <name evidence="6" type="ORF">DLJ53_08865</name>
</gene>
<sequence>MDWENLRHFRGFVATGSLSGAARALGVEHATVARRIAALEAQLALKLVDRRGRRLTLTPDGARIAALAKTMEADAAAISRAAAGSRSELSGEVTISAPPALAAARLVAPLAALRRQHPALAIRLIGEPRSAALALREADIAIRLSRPEAGELTIRKVGVMAFALYATRAYLDDTPEAAWTFIGYDAPLEAAPQQVRLREIAGGRPIAFAASTAEIQLAAARAGAGVAMLPDFLAGDDPALVRVGTEADVFRRDIWLAVHSDMTSAATVRVAIDALGPALSE</sequence>
<name>A0A8B2NY54_9HYPH</name>
<reference evidence="6 7" key="1">
    <citation type="submission" date="2018-05" db="EMBL/GenBank/DDBJ databases">
        <title>Acuticoccus sediminis sp. nov., isolated from deep-sea sediment of Indian Ocean.</title>
        <authorList>
            <person name="Liu X."/>
            <person name="Lai Q."/>
            <person name="Du Y."/>
            <person name="Sun F."/>
            <person name="Zhang X."/>
            <person name="Wang S."/>
            <person name="Shao Z."/>
        </authorList>
    </citation>
    <scope>NUCLEOTIDE SEQUENCE [LARGE SCALE GENOMIC DNA]</scope>
    <source>
        <strain evidence="6 7">PTG4-2</strain>
    </source>
</reference>
<keyword evidence="3" id="KW-0238">DNA-binding</keyword>
<evidence type="ECO:0000256" key="1">
    <source>
        <dbReference type="ARBA" id="ARBA00009437"/>
    </source>
</evidence>
<dbReference type="Gene3D" id="1.10.10.10">
    <property type="entry name" value="Winged helix-like DNA-binding domain superfamily/Winged helix DNA-binding domain"/>
    <property type="match status" value="1"/>
</dbReference>
<evidence type="ECO:0000259" key="5">
    <source>
        <dbReference type="PROSITE" id="PS50931"/>
    </source>
</evidence>
<dbReference type="EMBL" id="QHHQ01000002">
    <property type="protein sequence ID" value="RAI01530.1"/>
    <property type="molecule type" value="Genomic_DNA"/>
</dbReference>
<dbReference type="GO" id="GO:0006351">
    <property type="term" value="P:DNA-templated transcription"/>
    <property type="evidence" value="ECO:0007669"/>
    <property type="project" value="TreeGrafter"/>
</dbReference>
<dbReference type="RefSeq" id="WP_111344426.1">
    <property type="nucleotide sequence ID" value="NZ_QHHQ01000002.1"/>
</dbReference>
<dbReference type="Pfam" id="PF03466">
    <property type="entry name" value="LysR_substrate"/>
    <property type="match status" value="1"/>
</dbReference>
<comment type="caution">
    <text evidence="6">The sequence shown here is derived from an EMBL/GenBank/DDBJ whole genome shotgun (WGS) entry which is preliminary data.</text>
</comment>
<evidence type="ECO:0000256" key="2">
    <source>
        <dbReference type="ARBA" id="ARBA00023015"/>
    </source>
</evidence>
<evidence type="ECO:0000256" key="4">
    <source>
        <dbReference type="ARBA" id="ARBA00023163"/>
    </source>
</evidence>
<dbReference type="PANTHER" id="PTHR30537">
    <property type="entry name" value="HTH-TYPE TRANSCRIPTIONAL REGULATOR"/>
    <property type="match status" value="1"/>
</dbReference>
<dbReference type="InterPro" id="IPR036390">
    <property type="entry name" value="WH_DNA-bd_sf"/>
</dbReference>
<dbReference type="InterPro" id="IPR036388">
    <property type="entry name" value="WH-like_DNA-bd_sf"/>
</dbReference>
<comment type="similarity">
    <text evidence="1">Belongs to the LysR transcriptional regulatory family.</text>
</comment>
<organism evidence="6 7">
    <name type="scientific">Acuticoccus sediminis</name>
    <dbReference type="NCBI Taxonomy" id="2184697"/>
    <lineage>
        <taxon>Bacteria</taxon>
        <taxon>Pseudomonadati</taxon>
        <taxon>Pseudomonadota</taxon>
        <taxon>Alphaproteobacteria</taxon>
        <taxon>Hyphomicrobiales</taxon>
        <taxon>Amorphaceae</taxon>
        <taxon>Acuticoccus</taxon>
    </lineage>
</organism>
<dbReference type="SUPFAM" id="SSF53850">
    <property type="entry name" value="Periplasmic binding protein-like II"/>
    <property type="match status" value="1"/>
</dbReference>
<proteinExistence type="inferred from homology"/>
<dbReference type="InterPro" id="IPR005119">
    <property type="entry name" value="LysR_subst-bd"/>
</dbReference>